<proteinExistence type="predicted"/>
<dbReference type="AlphaFoldDB" id="A0AAD7E6I8"/>
<reference evidence="1" key="1">
    <citation type="submission" date="2023-03" db="EMBL/GenBank/DDBJ databases">
        <title>Massive genome expansion in bonnet fungi (Mycena s.s.) driven by repeated elements and novel gene families across ecological guilds.</title>
        <authorList>
            <consortium name="Lawrence Berkeley National Laboratory"/>
            <person name="Harder C.B."/>
            <person name="Miyauchi S."/>
            <person name="Viragh M."/>
            <person name="Kuo A."/>
            <person name="Thoen E."/>
            <person name="Andreopoulos B."/>
            <person name="Lu D."/>
            <person name="Skrede I."/>
            <person name="Drula E."/>
            <person name="Henrissat B."/>
            <person name="Morin E."/>
            <person name="Kohler A."/>
            <person name="Barry K."/>
            <person name="LaButti K."/>
            <person name="Morin E."/>
            <person name="Salamov A."/>
            <person name="Lipzen A."/>
            <person name="Mereny Z."/>
            <person name="Hegedus B."/>
            <person name="Baldrian P."/>
            <person name="Stursova M."/>
            <person name="Weitz H."/>
            <person name="Taylor A."/>
            <person name="Grigoriev I.V."/>
            <person name="Nagy L.G."/>
            <person name="Martin F."/>
            <person name="Kauserud H."/>
        </authorList>
    </citation>
    <scope>NUCLEOTIDE SEQUENCE</scope>
    <source>
        <strain evidence="1">CBHHK002</strain>
    </source>
</reference>
<keyword evidence="2" id="KW-1185">Reference proteome</keyword>
<evidence type="ECO:0000313" key="2">
    <source>
        <dbReference type="Proteomes" id="UP001218218"/>
    </source>
</evidence>
<evidence type="ECO:0000313" key="1">
    <source>
        <dbReference type="EMBL" id="KAJ7300762.1"/>
    </source>
</evidence>
<dbReference type="Proteomes" id="UP001218218">
    <property type="component" value="Unassembled WGS sequence"/>
</dbReference>
<protein>
    <recommendedName>
        <fullName evidence="3">MULE transposase domain-containing protein</fullName>
    </recommendedName>
</protein>
<sequence>MTEINTLLGELPDDIKYQLCFWHCIRAVKTRLSVLGCHPAHYDAAEAFRQFDWIEQEFVLINQMPKELQTEENLKVAQTAIPTLKLHLTGQTSEASADSNNTLESYLDSLDNDKDLNEDPDAVNRWDGPASIFEPGETAFETTATYIFCPAPHRKQLLQIFIRHFCEHPLPPDRAGSTRTSNKI</sequence>
<evidence type="ECO:0008006" key="3">
    <source>
        <dbReference type="Google" id="ProtNLM"/>
    </source>
</evidence>
<dbReference type="EMBL" id="JARIHO010000153">
    <property type="protein sequence ID" value="KAJ7300762.1"/>
    <property type="molecule type" value="Genomic_DNA"/>
</dbReference>
<organism evidence="1 2">
    <name type="scientific">Mycena albidolilacea</name>
    <dbReference type="NCBI Taxonomy" id="1033008"/>
    <lineage>
        <taxon>Eukaryota</taxon>
        <taxon>Fungi</taxon>
        <taxon>Dikarya</taxon>
        <taxon>Basidiomycota</taxon>
        <taxon>Agaricomycotina</taxon>
        <taxon>Agaricomycetes</taxon>
        <taxon>Agaricomycetidae</taxon>
        <taxon>Agaricales</taxon>
        <taxon>Marasmiineae</taxon>
        <taxon>Mycenaceae</taxon>
        <taxon>Mycena</taxon>
    </lineage>
</organism>
<comment type="caution">
    <text evidence="1">The sequence shown here is derived from an EMBL/GenBank/DDBJ whole genome shotgun (WGS) entry which is preliminary data.</text>
</comment>
<name>A0AAD7E6I8_9AGAR</name>
<accession>A0AAD7E6I8</accession>
<gene>
    <name evidence="1" type="ORF">DFH08DRAFT_979352</name>
</gene>